<dbReference type="Proteomes" id="UP000663942">
    <property type="component" value="Chromosome"/>
</dbReference>
<keyword evidence="3" id="KW-1185">Reference proteome</keyword>
<keyword evidence="1" id="KW-0732">Signal</keyword>
<reference evidence="2 3" key="1">
    <citation type="submission" date="2020-09" db="EMBL/GenBank/DDBJ databases">
        <title>Brevundimonas sp. LVF1 isolated from an oligotrophic pond in Goettingen, Germany.</title>
        <authorList>
            <person name="Friedrich I."/>
            <person name="Klassen A."/>
            <person name="Neubauer H."/>
            <person name="Schneider D."/>
            <person name="Hertel R."/>
            <person name="Daniel R."/>
        </authorList>
    </citation>
    <scope>NUCLEOTIDE SEQUENCE [LARGE SCALE GENOMIC DNA]</scope>
    <source>
        <strain evidence="2 3">LVF1</strain>
    </source>
</reference>
<proteinExistence type="predicted"/>
<sequence>MKTRVLAAAAALLLSAPFGAQAQDSSKTATYGEIVLRAGFTPDPYRVSVTAGGSIDAYADTPLPAACVGKVADAPDFEVTYEAGRLPLVFRTLSSVDTTLIINGPDGEWSCDDDGYGDGDAQVRFDKPRSGTYDVWIGTFGGGTANATLLITETP</sequence>
<evidence type="ECO:0000313" key="2">
    <source>
        <dbReference type="EMBL" id="QTC87431.1"/>
    </source>
</evidence>
<feature type="signal peptide" evidence="1">
    <location>
        <begin position="1"/>
        <end position="22"/>
    </location>
</feature>
<dbReference type="RefSeq" id="WP_207823742.1">
    <property type="nucleotide sequence ID" value="NZ_CP062006.1"/>
</dbReference>
<protein>
    <submittedName>
        <fullName evidence="2">Peptidase S1</fullName>
    </submittedName>
</protein>
<organism evidence="2 3">
    <name type="scientific">Brevundimonas pondensis</name>
    <dbReference type="NCBI Taxonomy" id="2774189"/>
    <lineage>
        <taxon>Bacteria</taxon>
        <taxon>Pseudomonadati</taxon>
        <taxon>Pseudomonadota</taxon>
        <taxon>Alphaproteobacteria</taxon>
        <taxon>Caulobacterales</taxon>
        <taxon>Caulobacteraceae</taxon>
        <taxon>Brevundimonas</taxon>
    </lineage>
</organism>
<accession>A0ABX7SIC4</accession>
<feature type="chain" id="PRO_5045776916" evidence="1">
    <location>
        <begin position="23"/>
        <end position="155"/>
    </location>
</feature>
<evidence type="ECO:0000313" key="3">
    <source>
        <dbReference type="Proteomes" id="UP000663942"/>
    </source>
</evidence>
<dbReference type="EMBL" id="CP062006">
    <property type="protein sequence ID" value="QTC87431.1"/>
    <property type="molecule type" value="Genomic_DNA"/>
</dbReference>
<evidence type="ECO:0000256" key="1">
    <source>
        <dbReference type="SAM" id="SignalP"/>
    </source>
</evidence>
<gene>
    <name evidence="2" type="ORF">IFE19_15265</name>
</gene>
<name>A0ABX7SIC4_9CAUL</name>